<dbReference type="EMBL" id="JBHSIV010000017">
    <property type="protein sequence ID" value="MFC5063880.1"/>
    <property type="molecule type" value="Genomic_DNA"/>
</dbReference>
<evidence type="ECO:0000313" key="8">
    <source>
        <dbReference type="Proteomes" id="UP001595947"/>
    </source>
</evidence>
<dbReference type="RefSeq" id="WP_378037227.1">
    <property type="nucleotide sequence ID" value="NZ_JBHSIV010000017.1"/>
</dbReference>
<dbReference type="PANTHER" id="PTHR42874:SF1">
    <property type="entry name" value="URICASE"/>
    <property type="match status" value="1"/>
</dbReference>
<gene>
    <name evidence="7" type="primary">pucL</name>
    <name evidence="7" type="ORF">ACFPBZ_16795</name>
</gene>
<organism evidence="7 8">
    <name type="scientific">Actinomycetospora atypica</name>
    <dbReference type="NCBI Taxonomy" id="1290095"/>
    <lineage>
        <taxon>Bacteria</taxon>
        <taxon>Bacillati</taxon>
        <taxon>Actinomycetota</taxon>
        <taxon>Actinomycetes</taxon>
        <taxon>Pseudonocardiales</taxon>
        <taxon>Pseudonocardiaceae</taxon>
        <taxon>Actinomycetospora</taxon>
    </lineage>
</organism>
<dbReference type="PRINTS" id="PR00093">
    <property type="entry name" value="URICASE"/>
</dbReference>
<evidence type="ECO:0000313" key="7">
    <source>
        <dbReference type="EMBL" id="MFC5063880.1"/>
    </source>
</evidence>
<dbReference type="PIRSF" id="PIRSF000241">
    <property type="entry name" value="Urate_oxidase"/>
    <property type="match status" value="1"/>
</dbReference>
<evidence type="ECO:0000256" key="4">
    <source>
        <dbReference type="ARBA" id="ARBA00023002"/>
    </source>
</evidence>
<evidence type="ECO:0000256" key="2">
    <source>
        <dbReference type="ARBA" id="ARBA00009760"/>
    </source>
</evidence>
<dbReference type="InterPro" id="IPR002042">
    <property type="entry name" value="Uricase"/>
</dbReference>
<dbReference type="GO" id="GO:0004846">
    <property type="term" value="F:urate oxidase activity"/>
    <property type="evidence" value="ECO:0007669"/>
    <property type="project" value="UniProtKB-EC"/>
</dbReference>
<reference evidence="8" key="1">
    <citation type="journal article" date="2019" name="Int. J. Syst. Evol. Microbiol.">
        <title>The Global Catalogue of Microorganisms (GCM) 10K type strain sequencing project: providing services to taxonomists for standard genome sequencing and annotation.</title>
        <authorList>
            <consortium name="The Broad Institute Genomics Platform"/>
            <consortium name="The Broad Institute Genome Sequencing Center for Infectious Disease"/>
            <person name="Wu L."/>
            <person name="Ma J."/>
        </authorList>
    </citation>
    <scope>NUCLEOTIDE SEQUENCE [LARGE SCALE GENOMIC DNA]</scope>
    <source>
        <strain evidence="8">CGMCC 4.7093</strain>
    </source>
</reference>
<dbReference type="NCBIfam" id="TIGR03383">
    <property type="entry name" value="urate_oxi"/>
    <property type="match status" value="1"/>
</dbReference>
<name>A0ABV9YQQ9_9PSEU</name>
<dbReference type="Pfam" id="PF01014">
    <property type="entry name" value="Uricase"/>
    <property type="match status" value="2"/>
</dbReference>
<keyword evidence="3 5" id="KW-0659">Purine metabolism</keyword>
<keyword evidence="4 5" id="KW-0560">Oxidoreductase</keyword>
<evidence type="ECO:0000256" key="1">
    <source>
        <dbReference type="ARBA" id="ARBA00004831"/>
    </source>
</evidence>
<accession>A0ABV9YQQ9</accession>
<dbReference type="EC" id="1.7.3.3" evidence="5 6"/>
<sequence>MGIVLGTNRYGKAEVRLVHVDRSTPRHVVTDVNVTSQLFGDFADTFHTGSNAAVIATDTQKNTVYALARTGGFTTIEEFALRMARHFVDPRYPQVGGARQEIEQYSWDRVDTADGPHDHAFVRAGTETRTVVVTRHGDTETVISGLTDLVVLKSTGSEFHGFPQVEYTSLVETDDRILATSVSARWRHLGTDVDWDASFAAVRATMLDRFAQIHSLSLQQTLYAMGEAVLEAHPGIAEIRFSMPNKHHFLVDLSPWGLDNPNEVWFAADRPYGLIEAAVTRDDVSADDGAWAGIAGFC</sequence>
<dbReference type="SUPFAM" id="SSF55620">
    <property type="entry name" value="Tetrahydrobiopterin biosynthesis enzymes-like"/>
    <property type="match status" value="2"/>
</dbReference>
<dbReference type="Gene3D" id="3.10.270.10">
    <property type="entry name" value="Urate Oxidase"/>
    <property type="match status" value="1"/>
</dbReference>
<dbReference type="PROSITE" id="PS00366">
    <property type="entry name" value="URICASE"/>
    <property type="match status" value="1"/>
</dbReference>
<proteinExistence type="inferred from homology"/>
<dbReference type="InterPro" id="IPR019842">
    <property type="entry name" value="Uricase_CS"/>
</dbReference>
<comment type="similarity">
    <text evidence="2 5 6">Belongs to the uricase family.</text>
</comment>
<comment type="caution">
    <text evidence="7">The sequence shown here is derived from an EMBL/GenBank/DDBJ whole genome shotgun (WGS) entry which is preliminary data.</text>
</comment>
<evidence type="ECO:0000256" key="5">
    <source>
        <dbReference type="PIRNR" id="PIRNR000241"/>
    </source>
</evidence>
<comment type="pathway">
    <text evidence="1 5">Purine metabolism; urate degradation; (S)-allantoin from urate: step 1/3.</text>
</comment>
<comment type="function">
    <text evidence="5 6">Catalyzes the oxidation of uric acid to 5-hydroxyisourate, which is further processed to form (S)-allantoin.</text>
</comment>
<evidence type="ECO:0000256" key="3">
    <source>
        <dbReference type="ARBA" id="ARBA00022631"/>
    </source>
</evidence>
<dbReference type="PANTHER" id="PTHR42874">
    <property type="entry name" value="URICASE"/>
    <property type="match status" value="1"/>
</dbReference>
<keyword evidence="8" id="KW-1185">Reference proteome</keyword>
<evidence type="ECO:0000256" key="6">
    <source>
        <dbReference type="RuleBase" id="RU004455"/>
    </source>
</evidence>
<protein>
    <recommendedName>
        <fullName evidence="5 6">Uricase</fullName>
        <ecNumber evidence="5 6">1.7.3.3</ecNumber>
    </recommendedName>
    <alternativeName>
        <fullName evidence="5">Urate oxidase</fullName>
    </alternativeName>
</protein>
<dbReference type="Proteomes" id="UP001595947">
    <property type="component" value="Unassembled WGS sequence"/>
</dbReference>
<comment type="catalytic activity">
    <reaction evidence="5 6">
        <text>urate + O2 + H2O = 5-hydroxyisourate + H2O2</text>
        <dbReference type="Rhea" id="RHEA:21368"/>
        <dbReference type="ChEBI" id="CHEBI:15377"/>
        <dbReference type="ChEBI" id="CHEBI:15379"/>
        <dbReference type="ChEBI" id="CHEBI:16240"/>
        <dbReference type="ChEBI" id="CHEBI:17775"/>
        <dbReference type="ChEBI" id="CHEBI:18072"/>
        <dbReference type="EC" id="1.7.3.3"/>
    </reaction>
</comment>